<dbReference type="Gene3D" id="2.40.160.20">
    <property type="match status" value="1"/>
</dbReference>
<gene>
    <name evidence="8" type="ORF">CYD53_101245</name>
</gene>
<comment type="similarity">
    <text evidence="5">Belongs to the Omp25/RopB family.</text>
</comment>
<dbReference type="SUPFAM" id="SSF56925">
    <property type="entry name" value="OMPA-like"/>
    <property type="match status" value="1"/>
</dbReference>
<evidence type="ECO:0000313" key="9">
    <source>
        <dbReference type="Proteomes" id="UP000236919"/>
    </source>
</evidence>
<dbReference type="InterPro" id="IPR027385">
    <property type="entry name" value="Beta-barrel_OMP"/>
</dbReference>
<proteinExistence type="inferred from homology"/>
<feature type="signal peptide" evidence="6">
    <location>
        <begin position="1"/>
        <end position="22"/>
    </location>
</feature>
<evidence type="ECO:0000256" key="4">
    <source>
        <dbReference type="ARBA" id="ARBA00023237"/>
    </source>
</evidence>
<sequence>MKKYLLSSVAALGLVAAGAASAADLPSRKGPVVAPVYAPIFTWTGFYVGANAGYGFGQVDSTNLGVIGKYDDPDGFVGGGQIGYNYQIGQFVLGLEADFQGADLKSQTALVASGIRASNELNYFGTVRGRVGYAFDRFLPYVTGGFAYGQVKNKITTPVASFSDDNTQYGWTLGGGLEYAFTNNWTAKIEYLYVDLDKESLNVPGGTFTSKVETKFSVVRAGLNYKF</sequence>
<dbReference type="Pfam" id="PF13505">
    <property type="entry name" value="OMP_b-brl"/>
    <property type="match status" value="1"/>
</dbReference>
<reference evidence="8 9" key="1">
    <citation type="submission" date="2018-01" db="EMBL/GenBank/DDBJ databases">
        <title>Genomic Encyclopedia of Type Strains, Phase III (KMG-III): the genomes of soil and plant-associated and newly described type strains.</title>
        <authorList>
            <person name="Whitman W."/>
        </authorList>
    </citation>
    <scope>NUCLEOTIDE SEQUENCE [LARGE SCALE GENOMIC DNA]</scope>
    <source>
        <strain evidence="8 9">1131</strain>
    </source>
</reference>
<dbReference type="GO" id="GO:0009279">
    <property type="term" value="C:cell outer membrane"/>
    <property type="evidence" value="ECO:0007669"/>
    <property type="project" value="UniProtKB-SubCell"/>
</dbReference>
<dbReference type="InterPro" id="IPR011250">
    <property type="entry name" value="OMP/PagP_B-barrel"/>
</dbReference>
<feature type="domain" description="Outer membrane protein beta-barrel" evidence="7">
    <location>
        <begin position="24"/>
        <end position="227"/>
    </location>
</feature>
<dbReference type="OrthoDB" id="9815357at2"/>
<evidence type="ECO:0000256" key="6">
    <source>
        <dbReference type="SAM" id="SignalP"/>
    </source>
</evidence>
<name>A0A2S4MPQ8_9HYPH</name>
<evidence type="ECO:0000313" key="8">
    <source>
        <dbReference type="EMBL" id="POR56724.1"/>
    </source>
</evidence>
<organism evidence="8 9">
    <name type="scientific">Bosea psychrotolerans</name>
    <dbReference type="NCBI Taxonomy" id="1871628"/>
    <lineage>
        <taxon>Bacteria</taxon>
        <taxon>Pseudomonadati</taxon>
        <taxon>Pseudomonadota</taxon>
        <taxon>Alphaproteobacteria</taxon>
        <taxon>Hyphomicrobiales</taxon>
        <taxon>Boseaceae</taxon>
        <taxon>Bosea</taxon>
    </lineage>
</organism>
<dbReference type="RefSeq" id="WP_103716307.1">
    <property type="nucleotide sequence ID" value="NZ_PQFZ01000001.1"/>
</dbReference>
<dbReference type="PANTHER" id="PTHR34001:SF3">
    <property type="entry name" value="BLL7405 PROTEIN"/>
    <property type="match status" value="1"/>
</dbReference>
<accession>A0A2S4MPQ8</accession>
<comment type="caution">
    <text evidence="8">The sequence shown here is derived from an EMBL/GenBank/DDBJ whole genome shotgun (WGS) entry which is preliminary data.</text>
</comment>
<protein>
    <submittedName>
        <fullName evidence="8">Outer membrane immunogenic protein</fullName>
    </submittedName>
</protein>
<dbReference type="InterPro" id="IPR051692">
    <property type="entry name" value="OMP-like"/>
</dbReference>
<dbReference type="AlphaFoldDB" id="A0A2S4MPQ8"/>
<keyword evidence="2 6" id="KW-0732">Signal</keyword>
<dbReference type="EMBL" id="PQFZ01000001">
    <property type="protein sequence ID" value="POR56724.1"/>
    <property type="molecule type" value="Genomic_DNA"/>
</dbReference>
<evidence type="ECO:0000256" key="3">
    <source>
        <dbReference type="ARBA" id="ARBA00023136"/>
    </source>
</evidence>
<comment type="subcellular location">
    <subcellularLocation>
        <location evidence="1">Cell outer membrane</location>
    </subcellularLocation>
</comment>
<dbReference type="PANTHER" id="PTHR34001">
    <property type="entry name" value="BLL7405 PROTEIN"/>
    <property type="match status" value="1"/>
</dbReference>
<keyword evidence="9" id="KW-1185">Reference proteome</keyword>
<keyword evidence="3" id="KW-0472">Membrane</keyword>
<evidence type="ECO:0000259" key="7">
    <source>
        <dbReference type="Pfam" id="PF13505"/>
    </source>
</evidence>
<feature type="chain" id="PRO_5015714159" evidence="6">
    <location>
        <begin position="23"/>
        <end position="227"/>
    </location>
</feature>
<evidence type="ECO:0000256" key="5">
    <source>
        <dbReference type="ARBA" id="ARBA00038306"/>
    </source>
</evidence>
<evidence type="ECO:0000256" key="1">
    <source>
        <dbReference type="ARBA" id="ARBA00004442"/>
    </source>
</evidence>
<dbReference type="Proteomes" id="UP000236919">
    <property type="component" value="Unassembled WGS sequence"/>
</dbReference>
<keyword evidence="4" id="KW-0998">Cell outer membrane</keyword>
<evidence type="ECO:0000256" key="2">
    <source>
        <dbReference type="ARBA" id="ARBA00022729"/>
    </source>
</evidence>